<feature type="compositionally biased region" description="Polar residues" evidence="1">
    <location>
        <begin position="37"/>
        <end position="53"/>
    </location>
</feature>
<evidence type="ECO:0000313" key="2">
    <source>
        <dbReference type="EMBL" id="GIY28442.1"/>
    </source>
</evidence>
<reference evidence="2 3" key="1">
    <citation type="submission" date="2021-06" db="EMBL/GenBank/DDBJ databases">
        <title>Caerostris darwini draft genome.</title>
        <authorList>
            <person name="Kono N."/>
            <person name="Arakawa K."/>
        </authorList>
    </citation>
    <scope>NUCLEOTIDE SEQUENCE [LARGE SCALE GENOMIC DNA]</scope>
</reference>
<feature type="compositionally biased region" description="Basic and acidic residues" evidence="1">
    <location>
        <begin position="1"/>
        <end position="16"/>
    </location>
</feature>
<dbReference type="AlphaFoldDB" id="A0AAV4S6Q4"/>
<proteinExistence type="predicted"/>
<dbReference type="Proteomes" id="UP001054837">
    <property type="component" value="Unassembled WGS sequence"/>
</dbReference>
<name>A0AAV4S6Q4_9ARAC</name>
<organism evidence="2 3">
    <name type="scientific">Caerostris darwini</name>
    <dbReference type="NCBI Taxonomy" id="1538125"/>
    <lineage>
        <taxon>Eukaryota</taxon>
        <taxon>Metazoa</taxon>
        <taxon>Ecdysozoa</taxon>
        <taxon>Arthropoda</taxon>
        <taxon>Chelicerata</taxon>
        <taxon>Arachnida</taxon>
        <taxon>Araneae</taxon>
        <taxon>Araneomorphae</taxon>
        <taxon>Entelegynae</taxon>
        <taxon>Araneoidea</taxon>
        <taxon>Araneidae</taxon>
        <taxon>Caerostris</taxon>
    </lineage>
</organism>
<protein>
    <submittedName>
        <fullName evidence="2">Uncharacterized protein</fullName>
    </submittedName>
</protein>
<sequence>MNRIPEKSTLRHDPRGGDVLPSAETSTHPKAPPGGNHVNSPHTVHRSPFSTTSSLFPRILSSSFCKRVYERIIYVKVSRKTPRSSSE</sequence>
<dbReference type="EMBL" id="BPLQ01007175">
    <property type="protein sequence ID" value="GIY28442.1"/>
    <property type="molecule type" value="Genomic_DNA"/>
</dbReference>
<accession>A0AAV4S6Q4</accession>
<feature type="region of interest" description="Disordered" evidence="1">
    <location>
        <begin position="1"/>
        <end position="53"/>
    </location>
</feature>
<keyword evidence="3" id="KW-1185">Reference proteome</keyword>
<evidence type="ECO:0000313" key="3">
    <source>
        <dbReference type="Proteomes" id="UP001054837"/>
    </source>
</evidence>
<comment type="caution">
    <text evidence="2">The sequence shown here is derived from an EMBL/GenBank/DDBJ whole genome shotgun (WGS) entry which is preliminary data.</text>
</comment>
<evidence type="ECO:0000256" key="1">
    <source>
        <dbReference type="SAM" id="MobiDB-lite"/>
    </source>
</evidence>
<gene>
    <name evidence="2" type="ORF">CDAR_87691</name>
</gene>